<protein>
    <submittedName>
        <fullName evidence="1">Puratrophin-1</fullName>
    </submittedName>
</protein>
<feature type="non-terminal residue" evidence="1">
    <location>
        <position position="144"/>
    </location>
</feature>
<dbReference type="AlphaFoldDB" id="A0A091FP49"/>
<keyword evidence="2" id="KW-1185">Reference proteome</keyword>
<dbReference type="Proteomes" id="UP000052976">
    <property type="component" value="Unassembled WGS sequence"/>
</dbReference>
<reference evidence="1 2" key="1">
    <citation type="submission" date="2014-04" db="EMBL/GenBank/DDBJ databases">
        <title>Genome evolution of avian class.</title>
        <authorList>
            <person name="Zhang G."/>
            <person name="Li C."/>
        </authorList>
    </citation>
    <scope>NUCLEOTIDE SEQUENCE [LARGE SCALE GENOMIC DNA]</scope>
    <source>
        <strain evidence="1">BGI_N302</strain>
    </source>
</reference>
<accession>A0A091FP49</accession>
<evidence type="ECO:0000313" key="1">
    <source>
        <dbReference type="EMBL" id="KFO63065.1"/>
    </source>
</evidence>
<gene>
    <name evidence="1" type="ORF">N302_06990</name>
</gene>
<organism evidence="1 2">
    <name type="scientific">Corvus brachyrhynchos</name>
    <name type="common">American crow</name>
    <dbReference type="NCBI Taxonomy" id="85066"/>
    <lineage>
        <taxon>Eukaryota</taxon>
        <taxon>Metazoa</taxon>
        <taxon>Chordata</taxon>
        <taxon>Craniata</taxon>
        <taxon>Vertebrata</taxon>
        <taxon>Euteleostomi</taxon>
        <taxon>Archelosauria</taxon>
        <taxon>Archosauria</taxon>
        <taxon>Dinosauria</taxon>
        <taxon>Saurischia</taxon>
        <taxon>Theropoda</taxon>
        <taxon>Coelurosauria</taxon>
        <taxon>Aves</taxon>
        <taxon>Neognathae</taxon>
        <taxon>Neoaves</taxon>
        <taxon>Telluraves</taxon>
        <taxon>Australaves</taxon>
        <taxon>Passeriformes</taxon>
        <taxon>Corvoidea</taxon>
        <taxon>Corvidae</taxon>
        <taxon>Corvus</taxon>
    </lineage>
</organism>
<dbReference type="STRING" id="85066.A0A091FP49"/>
<dbReference type="InterPro" id="IPR052231">
    <property type="entry name" value="Rho_GEF_signaling-related"/>
</dbReference>
<evidence type="ECO:0000313" key="2">
    <source>
        <dbReference type="Proteomes" id="UP000052976"/>
    </source>
</evidence>
<dbReference type="EMBL" id="KK719362">
    <property type="protein sequence ID" value="KFO63065.1"/>
    <property type="molecule type" value="Genomic_DNA"/>
</dbReference>
<dbReference type="Gene3D" id="1.20.58.60">
    <property type="match status" value="1"/>
</dbReference>
<sequence length="144" mass="17230">MLSNKRIQELELVMEFEKVEECFKEVSSWIESVGRKRLKETINLDDSLEMLLQAQKQFKEFDLVASEYCKRGQEALKKMNQWEDFSFVDVHSYRVKLQTYGDQLEEFCTQLDETRHRVCETVRLYEFFDKVREGICCTEEGVKS</sequence>
<name>A0A091FP49_CORBR</name>
<dbReference type="PANTHER" id="PTHR45845">
    <property type="entry name" value="RHO GUANINE NUCLEOTIDE EXCHANGE FACTOR-RELATED"/>
    <property type="match status" value="1"/>
</dbReference>
<dbReference type="PANTHER" id="PTHR45845:SF4">
    <property type="entry name" value="PLECKSTRIN HOMOLOGY DOMAIN CONTAINING, FAMILY G (WITH RHOGEF DOMAIN) MEMBER 4"/>
    <property type="match status" value="1"/>
</dbReference>
<proteinExistence type="predicted"/>